<dbReference type="GO" id="GO:0031499">
    <property type="term" value="C:TRAMP complex"/>
    <property type="evidence" value="ECO:0007669"/>
    <property type="project" value="TreeGrafter"/>
</dbReference>
<evidence type="ECO:0000313" key="4">
    <source>
        <dbReference type="Proteomes" id="UP000007259"/>
    </source>
</evidence>
<dbReference type="FunFam" id="3.30.460.10:FF:000038">
    <property type="entry name" value="Topoisomerase-related function protein-like protein"/>
    <property type="match status" value="1"/>
</dbReference>
<dbReference type="InterPro" id="IPR045862">
    <property type="entry name" value="Trf4-like"/>
</dbReference>
<reference evidence="3 4" key="1">
    <citation type="journal article" date="2011" name="Genome Res.">
        <title>Chromosome and gene copy number variation allow major structural change between species and strains of Leishmania.</title>
        <authorList>
            <person name="Rogers M.B."/>
            <person name="Hilley J.D."/>
            <person name="Dickens N.J."/>
            <person name="Wilkes J."/>
            <person name="Bates P.A."/>
            <person name="Depledge D.P."/>
            <person name="Harris D."/>
            <person name="Her Y."/>
            <person name="Herzyk P."/>
            <person name="Imamura H."/>
            <person name="Otto T.D."/>
            <person name="Sanders M."/>
            <person name="Seeger K."/>
            <person name="Dujardin J.C."/>
            <person name="Berriman M."/>
            <person name="Smith D.F."/>
            <person name="Hertz-Fowler C."/>
            <person name="Mottram J.C."/>
        </authorList>
    </citation>
    <scope>NUCLEOTIDE SEQUENCE [LARGE SCALE GENOMIC DNA]</scope>
    <source>
        <strain evidence="3 4">MHOM/GT/2001/U1103</strain>
    </source>
</reference>
<dbReference type="Proteomes" id="UP000007259">
    <property type="component" value="Chromosome 7"/>
</dbReference>
<gene>
    <name evidence="3" type="ORF">LMXM_07_0700</name>
</gene>
<dbReference type="SUPFAM" id="SSF81631">
    <property type="entry name" value="PAP/OAS1 substrate-binding domain"/>
    <property type="match status" value="1"/>
</dbReference>
<proteinExistence type="predicted"/>
<name>E9AL83_LEIMU</name>
<dbReference type="PANTHER" id="PTHR23092:SF47">
    <property type="entry name" value="POLYMERASE SIGMA, PUTATIVE-RELATED"/>
    <property type="match status" value="1"/>
</dbReference>
<dbReference type="GO" id="GO:0005739">
    <property type="term" value="C:mitochondrion"/>
    <property type="evidence" value="ECO:0007669"/>
    <property type="project" value="UniProtKB-ARBA"/>
</dbReference>
<protein>
    <submittedName>
        <fullName evidence="3">Topoisomerase-related function protein-like protein</fullName>
    </submittedName>
</protein>
<feature type="compositionally biased region" description="Basic and acidic residues" evidence="1">
    <location>
        <begin position="851"/>
        <end position="860"/>
    </location>
</feature>
<sequence>MKRRGGRVVSSTSTVVGASSAAVTPEALGLSAAVNGHDASVSAAAAAAAAASLSPSVTSPTTPLGRGAPLGSGNPLANSSATVMDVPTLDIFARFQSKRGDFDEDWLLLQEDPAARDEVPRIAAHVADKLRRHQAQLGAHRAAAAADRIRQDKDRVVQARVAAKTVSSVSGDGLDTVATEGPRQARRQRRPETYDSAEDSGSDGAGADADIGTVAPDDYGGDSDEYVPEDRTASQYKRPNSAKKAAAKDEGSAGVALSGGSPSMSTPVGRAVAAAAGAGAEAASVNPLSPLSEDEEQLDTEAQDEGLTGDYLNFRLTSATGSRALDVDALQATVHLQPSASRGEKGSVRDRRSSHSQEPRRKTPLSPQQAEQDRVLVVPLWSIARMEQHGGYCSASPLIALHQEVTDLVDYLRPTEAEVTMRRYIEKDIGRLVDRLWPGSSVLVYGSMYTHLLLPLSDLDITLLDVPVPAEEALTSLAKEISSAGLCENVYPQVILKTKVPLIKFIHKGSLIDVDISVGAVDGKRNSECIVQYMNMYPEALPLTLVVKYFVTQRGMHEPYYGGLGSYAATLLVVAFLRQHPIYTTQPEKRTMTGLGKLLVDFFRTCGQHWNYRRVAVCLANYAVPSSSDDAMPADVHGEGDFRIRADCGSRMQSPVLASPPRGPMGPAQVWIEDPVDASNNAASSLRFFHSLSAMFSYAYLALTADFDRAAADASQPSSPAPPSSPSSPSSNDISRRPTLLSRIFHADAEMVYRRRAVAATYKRLNAEMPEYMKEVQDFRRDEDAAMLRLNCESVAHSWRARRLLRRDGDAFVFPQQRNVTSLEERLALSHLRGSSSPPPTPASEVGIAKRQREAEDAGSQRKAQRNRREGSALPSRSSSRSSSPSTGSESNASSVRVDVTRRTERSRKLRR</sequence>
<dbReference type="GO" id="GO:1990817">
    <property type="term" value="F:poly(A) RNA polymerase activity"/>
    <property type="evidence" value="ECO:0007669"/>
    <property type="project" value="InterPro"/>
</dbReference>
<dbReference type="VEuPathDB" id="TriTrypDB:LmxM.07.0700"/>
<dbReference type="RefSeq" id="XP_003872217.1">
    <property type="nucleotide sequence ID" value="XM_003872168.1"/>
</dbReference>
<dbReference type="InterPro" id="IPR043519">
    <property type="entry name" value="NT_sf"/>
</dbReference>
<feature type="region of interest" description="Disordered" evidence="1">
    <location>
        <begin position="163"/>
        <end position="266"/>
    </location>
</feature>
<feature type="region of interest" description="Disordered" evidence="1">
    <location>
        <begin position="713"/>
        <end position="735"/>
    </location>
</feature>
<dbReference type="Pfam" id="PF22600">
    <property type="entry name" value="MTPAP-like_central"/>
    <property type="match status" value="1"/>
</dbReference>
<dbReference type="GO" id="GO:0016853">
    <property type="term" value="F:isomerase activity"/>
    <property type="evidence" value="ECO:0007669"/>
    <property type="project" value="UniProtKB-KW"/>
</dbReference>
<dbReference type="Gene3D" id="1.10.1410.10">
    <property type="match status" value="1"/>
</dbReference>
<evidence type="ECO:0000313" key="3">
    <source>
        <dbReference type="EMBL" id="CBZ23686.1"/>
    </source>
</evidence>
<dbReference type="GeneID" id="13446987"/>
<feature type="compositionally biased region" description="Low complexity" evidence="1">
    <location>
        <begin position="53"/>
        <end position="64"/>
    </location>
</feature>
<dbReference type="PhylomeDB" id="E9AL83"/>
<dbReference type="GO" id="GO:0043634">
    <property type="term" value="P:polyadenylation-dependent ncRNA catabolic process"/>
    <property type="evidence" value="ECO:0007669"/>
    <property type="project" value="TreeGrafter"/>
</dbReference>
<keyword evidence="4" id="KW-1185">Reference proteome</keyword>
<feature type="domain" description="Poly(A) RNA polymerase mitochondrial-like central palm" evidence="2">
    <location>
        <begin position="401"/>
        <end position="534"/>
    </location>
</feature>
<feature type="region of interest" description="Disordered" evidence="1">
    <location>
        <begin position="53"/>
        <end position="73"/>
    </location>
</feature>
<dbReference type="OrthoDB" id="273917at2759"/>
<dbReference type="Gene3D" id="3.30.460.10">
    <property type="entry name" value="Beta Polymerase, domain 2"/>
    <property type="match status" value="1"/>
</dbReference>
<organism evidence="3 4">
    <name type="scientific">Leishmania mexicana (strain MHOM/GT/2001/U1103)</name>
    <dbReference type="NCBI Taxonomy" id="929439"/>
    <lineage>
        <taxon>Eukaryota</taxon>
        <taxon>Discoba</taxon>
        <taxon>Euglenozoa</taxon>
        <taxon>Kinetoplastea</taxon>
        <taxon>Metakinetoplastina</taxon>
        <taxon>Trypanosomatida</taxon>
        <taxon>Trypanosomatidae</taxon>
        <taxon>Leishmaniinae</taxon>
        <taxon>Leishmania</taxon>
    </lineage>
</organism>
<feature type="compositionally biased region" description="Basic and acidic residues" evidence="1">
    <location>
        <begin position="342"/>
        <end position="361"/>
    </location>
</feature>
<dbReference type="GO" id="GO:0005730">
    <property type="term" value="C:nucleolus"/>
    <property type="evidence" value="ECO:0007669"/>
    <property type="project" value="TreeGrafter"/>
</dbReference>
<feature type="region of interest" description="Disordered" evidence="1">
    <location>
        <begin position="336"/>
        <end position="371"/>
    </location>
</feature>
<feature type="compositionally biased region" description="Low complexity" evidence="1">
    <location>
        <begin position="872"/>
        <end position="895"/>
    </location>
</feature>
<dbReference type="KEGG" id="lmi:LMXM_07_0700"/>
<dbReference type="GO" id="GO:0031123">
    <property type="term" value="P:RNA 3'-end processing"/>
    <property type="evidence" value="ECO:0007669"/>
    <property type="project" value="TreeGrafter"/>
</dbReference>
<dbReference type="GO" id="GO:0003729">
    <property type="term" value="F:mRNA binding"/>
    <property type="evidence" value="ECO:0007669"/>
    <property type="project" value="TreeGrafter"/>
</dbReference>
<evidence type="ECO:0000259" key="2">
    <source>
        <dbReference type="Pfam" id="PF22600"/>
    </source>
</evidence>
<feature type="compositionally biased region" description="Acidic residues" evidence="1">
    <location>
        <begin position="292"/>
        <end position="304"/>
    </location>
</feature>
<accession>E9AL83</accession>
<feature type="region of interest" description="Disordered" evidence="1">
    <location>
        <begin position="284"/>
        <end position="306"/>
    </location>
</feature>
<dbReference type="AlphaFoldDB" id="E9AL83"/>
<dbReference type="InterPro" id="IPR054708">
    <property type="entry name" value="MTPAP-like_central"/>
</dbReference>
<dbReference type="EMBL" id="FR799560">
    <property type="protein sequence ID" value="CBZ23686.1"/>
    <property type="molecule type" value="Genomic_DNA"/>
</dbReference>
<feature type="region of interest" description="Disordered" evidence="1">
    <location>
        <begin position="830"/>
        <end position="912"/>
    </location>
</feature>
<dbReference type="PANTHER" id="PTHR23092">
    <property type="entry name" value="POLY(A) RNA POLYMERASE"/>
    <property type="match status" value="1"/>
</dbReference>
<dbReference type="CDD" id="cd05402">
    <property type="entry name" value="NT_PAP_TUTase"/>
    <property type="match status" value="1"/>
</dbReference>
<evidence type="ECO:0000256" key="1">
    <source>
        <dbReference type="SAM" id="MobiDB-lite"/>
    </source>
</evidence>
<dbReference type="OMA" id="QHPIYTT"/>
<dbReference type="SUPFAM" id="SSF81301">
    <property type="entry name" value="Nucleotidyltransferase"/>
    <property type="match status" value="1"/>
</dbReference>
<dbReference type="FunFam" id="1.10.1410.10:FF:000027">
    <property type="entry name" value="Topoisomerase-related function protein-like protein"/>
    <property type="match status" value="1"/>
</dbReference>